<feature type="compositionally biased region" description="Low complexity" evidence="6">
    <location>
        <begin position="535"/>
        <end position="545"/>
    </location>
</feature>
<feature type="compositionally biased region" description="Low complexity" evidence="6">
    <location>
        <begin position="558"/>
        <end position="568"/>
    </location>
</feature>
<comment type="caution">
    <text evidence="10">The sequence shown here is derived from an EMBL/GenBank/DDBJ whole genome shotgun (WGS) entry which is preliminary data.</text>
</comment>
<feature type="disulfide bond" evidence="5">
    <location>
        <begin position="211"/>
        <end position="238"/>
    </location>
</feature>
<dbReference type="PANTHER" id="PTHR24251">
    <property type="entry name" value="OVOCHYMASE-RELATED"/>
    <property type="match status" value="1"/>
</dbReference>
<evidence type="ECO:0000313" key="11">
    <source>
        <dbReference type="Proteomes" id="UP001174136"/>
    </source>
</evidence>
<evidence type="ECO:0000256" key="2">
    <source>
        <dbReference type="ARBA" id="ARBA00022525"/>
    </source>
</evidence>
<feature type="compositionally biased region" description="Low complexity" evidence="6">
    <location>
        <begin position="431"/>
        <end position="446"/>
    </location>
</feature>
<gene>
    <name evidence="10" type="primary">PCOLCE2_1</name>
    <name evidence="10" type="ORF">N1851_030334</name>
</gene>
<feature type="compositionally biased region" description="Basic residues" evidence="6">
    <location>
        <begin position="447"/>
        <end position="461"/>
    </location>
</feature>
<feature type="domain" description="CUB" evidence="8">
    <location>
        <begin position="211"/>
        <end position="359"/>
    </location>
</feature>
<organism evidence="10 11">
    <name type="scientific">Merluccius polli</name>
    <name type="common">Benguela hake</name>
    <name type="synonym">Merluccius cadenati</name>
    <dbReference type="NCBI Taxonomy" id="89951"/>
    <lineage>
        <taxon>Eukaryota</taxon>
        <taxon>Metazoa</taxon>
        <taxon>Chordata</taxon>
        <taxon>Craniata</taxon>
        <taxon>Vertebrata</taxon>
        <taxon>Euteleostomi</taxon>
        <taxon>Actinopterygii</taxon>
        <taxon>Neopterygii</taxon>
        <taxon>Teleostei</taxon>
        <taxon>Neoteleostei</taxon>
        <taxon>Acanthomorphata</taxon>
        <taxon>Zeiogadaria</taxon>
        <taxon>Gadariae</taxon>
        <taxon>Gadiformes</taxon>
        <taxon>Gadoidei</taxon>
        <taxon>Merlucciidae</taxon>
        <taxon>Merluccius</taxon>
    </lineage>
</organism>
<dbReference type="PROSITE" id="PS01180">
    <property type="entry name" value="CUB"/>
    <property type="match status" value="2"/>
</dbReference>
<comment type="subcellular location">
    <subcellularLocation>
        <location evidence="1">Secreted</location>
    </subcellularLocation>
</comment>
<keyword evidence="4 5" id="KW-1015">Disulfide bond</keyword>
<dbReference type="EMBL" id="JAOPHQ010005741">
    <property type="protein sequence ID" value="KAK0134113.1"/>
    <property type="molecule type" value="Genomic_DNA"/>
</dbReference>
<protein>
    <submittedName>
        <fullName evidence="10">Procollagen C-endopeptidase enhancer 2</fullName>
    </submittedName>
</protein>
<dbReference type="Gene3D" id="2.60.120.290">
    <property type="entry name" value="Spermadhesin, CUB domain"/>
    <property type="match status" value="2"/>
</dbReference>
<accession>A0AA47M5I5</accession>
<proteinExistence type="predicted"/>
<dbReference type="InterPro" id="IPR001134">
    <property type="entry name" value="Netrin_domain"/>
</dbReference>
<evidence type="ECO:0000256" key="6">
    <source>
        <dbReference type="SAM" id="MobiDB-lite"/>
    </source>
</evidence>
<dbReference type="SMART" id="SM00042">
    <property type="entry name" value="CUB"/>
    <property type="match status" value="2"/>
</dbReference>
<dbReference type="SMART" id="SM00643">
    <property type="entry name" value="C345C"/>
    <property type="match status" value="1"/>
</dbReference>
<dbReference type="InterPro" id="IPR018933">
    <property type="entry name" value="Netrin_module_non-TIMP"/>
</dbReference>
<evidence type="ECO:0000256" key="1">
    <source>
        <dbReference type="ARBA" id="ARBA00004613"/>
    </source>
</evidence>
<dbReference type="InterPro" id="IPR035914">
    <property type="entry name" value="Sperma_CUB_dom_sf"/>
</dbReference>
<keyword evidence="2" id="KW-0964">Secreted</keyword>
<dbReference type="SUPFAM" id="SSF49854">
    <property type="entry name" value="Spermadhesin, CUB domain"/>
    <property type="match status" value="2"/>
</dbReference>
<dbReference type="PROSITE" id="PS50189">
    <property type="entry name" value="NTR"/>
    <property type="match status" value="1"/>
</dbReference>
<dbReference type="InterPro" id="IPR000859">
    <property type="entry name" value="CUB_dom"/>
</dbReference>
<dbReference type="GO" id="GO:0005518">
    <property type="term" value="F:collagen binding"/>
    <property type="evidence" value="ECO:0007669"/>
    <property type="project" value="TreeGrafter"/>
</dbReference>
<feature type="signal peptide" evidence="7">
    <location>
        <begin position="1"/>
        <end position="23"/>
    </location>
</feature>
<dbReference type="AlphaFoldDB" id="A0AA47M5I5"/>
<evidence type="ECO:0000256" key="3">
    <source>
        <dbReference type="ARBA" id="ARBA00022737"/>
    </source>
</evidence>
<dbReference type="SUPFAM" id="SSF50242">
    <property type="entry name" value="TIMP-like"/>
    <property type="match status" value="1"/>
</dbReference>
<dbReference type="GO" id="GO:0005615">
    <property type="term" value="C:extracellular space"/>
    <property type="evidence" value="ECO:0007669"/>
    <property type="project" value="TreeGrafter"/>
</dbReference>
<feature type="domain" description="NTR" evidence="9">
    <location>
        <begin position="583"/>
        <end position="702"/>
    </location>
</feature>
<name>A0AA47M5I5_MERPO</name>
<dbReference type="GO" id="GO:0006508">
    <property type="term" value="P:proteolysis"/>
    <property type="evidence" value="ECO:0007669"/>
    <property type="project" value="TreeGrafter"/>
</dbReference>
<dbReference type="Pfam" id="PF01759">
    <property type="entry name" value="NTR"/>
    <property type="match status" value="1"/>
</dbReference>
<comment type="caution">
    <text evidence="5">Lacks conserved residue(s) required for the propagation of feature annotation.</text>
</comment>
<evidence type="ECO:0000259" key="8">
    <source>
        <dbReference type="PROSITE" id="PS01180"/>
    </source>
</evidence>
<feature type="chain" id="PRO_5041453044" evidence="7">
    <location>
        <begin position="24"/>
        <end position="702"/>
    </location>
</feature>
<keyword evidence="11" id="KW-1185">Reference proteome</keyword>
<dbReference type="Pfam" id="PF00431">
    <property type="entry name" value="CUB"/>
    <property type="match status" value="3"/>
</dbReference>
<evidence type="ECO:0000256" key="5">
    <source>
        <dbReference type="PROSITE-ProRule" id="PRU00059"/>
    </source>
</evidence>
<dbReference type="FunFam" id="2.60.120.290:FF:000005">
    <property type="entry name" value="Procollagen C-endopeptidase enhancer 1"/>
    <property type="match status" value="1"/>
</dbReference>
<dbReference type="CDD" id="cd00041">
    <property type="entry name" value="CUB"/>
    <property type="match status" value="2"/>
</dbReference>
<evidence type="ECO:0000256" key="4">
    <source>
        <dbReference type="ARBA" id="ARBA00023157"/>
    </source>
</evidence>
<feature type="compositionally biased region" description="Low complexity" evidence="6">
    <location>
        <begin position="404"/>
        <end position="414"/>
    </location>
</feature>
<reference evidence="10" key="1">
    <citation type="journal article" date="2023" name="Front. Mar. Sci.">
        <title>A new Merluccius polli reference genome to investigate the effects of global change in West African waters.</title>
        <authorList>
            <person name="Mateo J.L."/>
            <person name="Blanco-Fernandez C."/>
            <person name="Garcia-Vazquez E."/>
            <person name="Machado-Schiaffino G."/>
        </authorList>
    </citation>
    <scope>NUCLEOTIDE SEQUENCE</scope>
    <source>
        <strain evidence="10">C29</strain>
        <tissue evidence="10">Fin</tissue>
    </source>
</reference>
<keyword evidence="3" id="KW-0677">Repeat</keyword>
<evidence type="ECO:0000313" key="10">
    <source>
        <dbReference type="EMBL" id="KAK0134113.1"/>
    </source>
</evidence>
<feature type="compositionally biased region" description="Basic residues" evidence="6">
    <location>
        <begin position="470"/>
        <end position="488"/>
    </location>
</feature>
<feature type="domain" description="CUB" evidence="8">
    <location>
        <begin position="89"/>
        <end position="201"/>
    </location>
</feature>
<dbReference type="GO" id="GO:0016504">
    <property type="term" value="F:peptidase activator activity"/>
    <property type="evidence" value="ECO:0007669"/>
    <property type="project" value="TreeGrafter"/>
</dbReference>
<sequence>MDGRLCSLVALVTVALGWTHAQSQQNNTREAPHQTQRNTLTGDDLVEDEVAQQQRLLAVKVSLNDYESKLENSALYGRDAGHCGPVFQCGGHLVTDSGFVASEGFPNHYKPNSKCTWYITVPAGHVVMLSFRLLDIEADATCRYDYLDVYNGHTRLVQKLGRFCGTFRPGALIATSNTMMLHMASDAATAGRGFVAYFSAGKPHVEENQFCGGRLTKEQGSVRTPNWPNSDYPAGISCSWHISVEPSNVSQSQRTFHIPLYSKGLVYESRLAPCVEAGLLNQVIEVKFSKLDLEPDTYCRYDYVAFFNGGERDDSRRIGKYCGDRVPGTIVTNSNELLVQFVSDLSVTSDGFMAFYTSVPRGSRAPTPGGDFIYSPHTVTRTQRPASKPTPRPARLTPKPRPGAVRPKPTARAPPVRPRPSPRTPARRPGAKPSAKPKAVKPTARPKVAKPKAKPTAKPKAPKPSAKSTAKPRLKLKPKATPKPKFNKFKPMAKPGARAKSTAKPPKAKAKVKPTGKPLAKPVRPTPKVAVKPGTKPNAKPAVKPTKPPKGKPKVLAKPGQGKTTTKKPGLIKKLLPAVNPQCNQACKRTGTLQSNFCPHDFVIAGRVTSLTPGARGSVAAEVTLIKAYKTGSLKLLKAGPVVSVQLSSSCRRCPELKKGLNYVLMGKVDSQGSGLLTPSSFSLLYKPVHAKALAIYAQQSC</sequence>
<dbReference type="PANTHER" id="PTHR24251:SF24">
    <property type="entry name" value="PROCOLLAGEN C-ENDOPEPTIDASE ENHANCER 1"/>
    <property type="match status" value="1"/>
</dbReference>
<feature type="region of interest" description="Disordered" evidence="6">
    <location>
        <begin position="365"/>
        <end position="568"/>
    </location>
</feature>
<keyword evidence="7" id="KW-0732">Signal</keyword>
<dbReference type="Proteomes" id="UP001174136">
    <property type="component" value="Unassembled WGS sequence"/>
</dbReference>
<evidence type="ECO:0000256" key="7">
    <source>
        <dbReference type="SAM" id="SignalP"/>
    </source>
</evidence>
<dbReference type="InterPro" id="IPR008993">
    <property type="entry name" value="TIMP-like_OB-fold"/>
</dbReference>
<dbReference type="Gene3D" id="2.40.50.120">
    <property type="match status" value="1"/>
</dbReference>
<evidence type="ECO:0000259" key="9">
    <source>
        <dbReference type="PROSITE" id="PS50189"/>
    </source>
</evidence>